<evidence type="ECO:0000256" key="8">
    <source>
        <dbReference type="PROSITE-ProRule" id="PRU00221"/>
    </source>
</evidence>
<accession>A0AAD9L3H4</accession>
<dbReference type="PROSITE" id="PS50082">
    <property type="entry name" value="WD_REPEATS_2"/>
    <property type="match status" value="3"/>
</dbReference>
<dbReference type="GO" id="GO:0008017">
    <property type="term" value="F:microtubule binding"/>
    <property type="evidence" value="ECO:0007669"/>
    <property type="project" value="TreeGrafter"/>
</dbReference>
<feature type="domain" description="EML-like first beta-propeller" evidence="10">
    <location>
        <begin position="239"/>
        <end position="529"/>
    </location>
</feature>
<evidence type="ECO:0008006" key="14">
    <source>
        <dbReference type="Google" id="ProtNLM"/>
    </source>
</evidence>
<feature type="compositionally biased region" description="Polar residues" evidence="9">
    <location>
        <begin position="69"/>
        <end position="78"/>
    </location>
</feature>
<dbReference type="SMART" id="SM00320">
    <property type="entry name" value="WD40"/>
    <property type="match status" value="10"/>
</dbReference>
<evidence type="ECO:0000259" key="10">
    <source>
        <dbReference type="Pfam" id="PF23409"/>
    </source>
</evidence>
<comment type="subcellular location">
    <subcellularLocation>
        <location evidence="1">Cytoplasm</location>
        <location evidence="1">Cytoskeleton</location>
    </subcellularLocation>
</comment>
<feature type="compositionally biased region" description="Low complexity" evidence="9">
    <location>
        <begin position="127"/>
        <end position="136"/>
    </location>
</feature>
<dbReference type="PROSITE" id="PS50294">
    <property type="entry name" value="WD_REPEATS_REGION"/>
    <property type="match status" value="2"/>
</dbReference>
<reference evidence="12" key="1">
    <citation type="journal article" date="2023" name="Mol. Biol. Evol.">
        <title>Third-Generation Sequencing Reveals the Adaptive Role of the Epigenome in Three Deep-Sea Polychaetes.</title>
        <authorList>
            <person name="Perez M."/>
            <person name="Aroh O."/>
            <person name="Sun Y."/>
            <person name="Lan Y."/>
            <person name="Juniper S.K."/>
            <person name="Young C.R."/>
            <person name="Angers B."/>
            <person name="Qian P.Y."/>
        </authorList>
    </citation>
    <scope>NUCLEOTIDE SEQUENCE</scope>
    <source>
        <strain evidence="12">R07B-5</strain>
    </source>
</reference>
<dbReference type="EMBL" id="JAODUO010000382">
    <property type="protein sequence ID" value="KAK2181783.1"/>
    <property type="molecule type" value="Genomic_DNA"/>
</dbReference>
<feature type="repeat" description="WD" evidence="8">
    <location>
        <begin position="539"/>
        <end position="571"/>
    </location>
</feature>
<sequence length="815" mass="90108">MLSHENEEMKERVIALEKKVHQQEDELLCLKSALSDAIRRLSAVEANRPFQNNVLPSKPNFRGPPQRRGPTQSSSSPKQMVPMMTSRGRTGSLEAVSGSPKRGTSPAPSKIVPRRSPTSPKSLRKWPSVPSGSSSSEVTTPNGPLTPTSQGREPSFCQDDGSLKFYLRGRPVNLYAPTTLLDYDVSRIGQAPDEHLKLEWVYGYRGRDARCNLYQLPTGEMVYFIASAVILYNVEEQMQRHYLGHTDDVKCIAIHPDKITIATGQVAGHDKREGKVSAEFDWSHWPASVSRRYADRRLQPHIRVWDSVSLNTLRVIGIGEFERAVACLGFSKSDGGLHLVAIDDGNEHTISVWEWQKGERGHKVTETKSSTEPVLAAEFHPCENSSIVTCGKNQISFWTLDGGTLTRKFGVYEKHDKPKFVTCLAFAENGDVLTGDSNGGLFVWGRATNRVLDAVVGAHEGTIFSICVLKDGTLLTGGKDRKILHWSAGYKKMGVEQEIPEQYGAPRMLSQGRGNMILVGTTRNRILQGALGLEFSPIVQGHVDELWGLACHPSQHQFVTCGYDTNLYVWDTLTHSAIWCVDMTEGCHCVAFHPEGNIIAVGCVAAKWLVIDIITRDIISSHIDGLERVECIAYSPDGQSLAIGSRDNNVYVYSVCDGGRKYSRRGRCSGHSSFVTHIDWSVDSQFLQSNSGDYELLFWNAATCHQLTSPSSMRDTEWATHSCTLGFNVCGVWPEGADGTDVNACCRSNQQNLVASADDFGKVNLYSYPCCQPRSQCHTYGGHSSHVTNVSFLCDDTRLLSTGGKDMAILQWQIL</sequence>
<dbReference type="InterPro" id="IPR055439">
    <property type="entry name" value="Beta-prop_EML_1st"/>
</dbReference>
<keyword evidence="4 8" id="KW-0853">WD repeat</keyword>
<dbReference type="Pfam" id="PF03451">
    <property type="entry name" value="HELP"/>
    <property type="match status" value="1"/>
</dbReference>
<dbReference type="CDD" id="cd21931">
    <property type="entry name" value="TD_EMAP-like"/>
    <property type="match status" value="1"/>
</dbReference>
<keyword evidence="3" id="KW-0963">Cytoplasm</keyword>
<dbReference type="GO" id="GO:0005874">
    <property type="term" value="C:microtubule"/>
    <property type="evidence" value="ECO:0007669"/>
    <property type="project" value="UniProtKB-KW"/>
</dbReference>
<name>A0AAD9L3H4_RIDPI</name>
<keyword evidence="6" id="KW-0677">Repeat</keyword>
<dbReference type="Proteomes" id="UP001209878">
    <property type="component" value="Unassembled WGS sequence"/>
</dbReference>
<evidence type="ECO:0000256" key="3">
    <source>
        <dbReference type="ARBA" id="ARBA00022490"/>
    </source>
</evidence>
<dbReference type="InterPro" id="IPR001680">
    <property type="entry name" value="WD40_rpt"/>
</dbReference>
<gene>
    <name evidence="12" type="ORF">NP493_382g02016</name>
</gene>
<evidence type="ECO:0000256" key="9">
    <source>
        <dbReference type="SAM" id="MobiDB-lite"/>
    </source>
</evidence>
<evidence type="ECO:0000313" key="12">
    <source>
        <dbReference type="EMBL" id="KAK2181783.1"/>
    </source>
</evidence>
<dbReference type="InterPro" id="IPR055442">
    <property type="entry name" value="Beta-prop_EML-like_2nd"/>
</dbReference>
<dbReference type="GO" id="GO:0000226">
    <property type="term" value="P:microtubule cytoskeleton organization"/>
    <property type="evidence" value="ECO:0007669"/>
    <property type="project" value="TreeGrafter"/>
</dbReference>
<evidence type="ECO:0000256" key="6">
    <source>
        <dbReference type="ARBA" id="ARBA00022737"/>
    </source>
</evidence>
<proteinExistence type="inferred from homology"/>
<evidence type="ECO:0000259" key="11">
    <source>
        <dbReference type="Pfam" id="PF23414"/>
    </source>
</evidence>
<dbReference type="InterPro" id="IPR015943">
    <property type="entry name" value="WD40/YVTN_repeat-like_dom_sf"/>
</dbReference>
<comment type="similarity">
    <text evidence="2">Belongs to the WD repeat EMAP family.</text>
</comment>
<dbReference type="PANTHER" id="PTHR13720">
    <property type="entry name" value="WD-40 REPEAT PROTEIN"/>
    <property type="match status" value="1"/>
</dbReference>
<keyword evidence="7" id="KW-0206">Cytoskeleton</keyword>
<dbReference type="InterPro" id="IPR011047">
    <property type="entry name" value="Quinoprotein_ADH-like_sf"/>
</dbReference>
<feature type="region of interest" description="Disordered" evidence="9">
    <location>
        <begin position="50"/>
        <end position="155"/>
    </location>
</feature>
<feature type="compositionally biased region" description="Polar residues" evidence="9">
    <location>
        <begin position="137"/>
        <end position="152"/>
    </location>
</feature>
<comment type="caution">
    <text evidence="12">The sequence shown here is derived from an EMBL/GenBank/DDBJ whole genome shotgun (WGS) entry which is preliminary data.</text>
</comment>
<evidence type="ECO:0000256" key="7">
    <source>
        <dbReference type="ARBA" id="ARBA00023212"/>
    </source>
</evidence>
<keyword evidence="13" id="KW-1185">Reference proteome</keyword>
<feature type="repeat" description="WD" evidence="8">
    <location>
        <begin position="668"/>
        <end position="709"/>
    </location>
</feature>
<evidence type="ECO:0000256" key="5">
    <source>
        <dbReference type="ARBA" id="ARBA00022701"/>
    </source>
</evidence>
<dbReference type="FunFam" id="2.130.10.10:FF:000005">
    <property type="entry name" value="Putative echinoderm microtubule-associated protein-like 1"/>
    <property type="match status" value="1"/>
</dbReference>
<dbReference type="InterPro" id="IPR005108">
    <property type="entry name" value="HELP"/>
</dbReference>
<dbReference type="InterPro" id="IPR050630">
    <property type="entry name" value="WD_repeat_EMAP"/>
</dbReference>
<feature type="repeat" description="WD" evidence="8">
    <location>
        <begin position="780"/>
        <end position="815"/>
    </location>
</feature>
<feature type="domain" description="EML-like second beta-propeller" evidence="11">
    <location>
        <begin position="546"/>
        <end position="814"/>
    </location>
</feature>
<dbReference type="GO" id="GO:0072686">
    <property type="term" value="C:mitotic spindle"/>
    <property type="evidence" value="ECO:0007669"/>
    <property type="project" value="TreeGrafter"/>
</dbReference>
<dbReference type="InterPro" id="IPR049813">
    <property type="entry name" value="Elp-1-like_TD"/>
</dbReference>
<protein>
    <recommendedName>
        <fullName evidence="14">Echinoderm microtubule-associated protein-like 2</fullName>
    </recommendedName>
</protein>
<dbReference type="PANTHER" id="PTHR13720:SF50">
    <property type="entry name" value="ECHINODERM MICROTUBULE-ASSOCIATED PROTEIN-LIKE 2"/>
    <property type="match status" value="1"/>
</dbReference>
<evidence type="ECO:0000256" key="4">
    <source>
        <dbReference type="ARBA" id="ARBA00022574"/>
    </source>
</evidence>
<dbReference type="Gene3D" id="2.130.10.10">
    <property type="entry name" value="YVTN repeat-like/Quinoprotein amine dehydrogenase"/>
    <property type="match status" value="2"/>
</dbReference>
<evidence type="ECO:0000256" key="1">
    <source>
        <dbReference type="ARBA" id="ARBA00004245"/>
    </source>
</evidence>
<evidence type="ECO:0000256" key="2">
    <source>
        <dbReference type="ARBA" id="ARBA00006489"/>
    </source>
</evidence>
<dbReference type="Pfam" id="PF23414">
    <property type="entry name" value="Beta-prop_EML_2"/>
    <property type="match status" value="1"/>
</dbReference>
<dbReference type="AlphaFoldDB" id="A0AAD9L3H4"/>
<dbReference type="Pfam" id="PF23409">
    <property type="entry name" value="Beta-prop_EML"/>
    <property type="match status" value="1"/>
</dbReference>
<organism evidence="12 13">
    <name type="scientific">Ridgeia piscesae</name>
    <name type="common">Tubeworm</name>
    <dbReference type="NCBI Taxonomy" id="27915"/>
    <lineage>
        <taxon>Eukaryota</taxon>
        <taxon>Metazoa</taxon>
        <taxon>Spiralia</taxon>
        <taxon>Lophotrochozoa</taxon>
        <taxon>Annelida</taxon>
        <taxon>Polychaeta</taxon>
        <taxon>Sedentaria</taxon>
        <taxon>Canalipalpata</taxon>
        <taxon>Sabellida</taxon>
        <taxon>Siboglinidae</taxon>
        <taxon>Ridgeia</taxon>
    </lineage>
</organism>
<keyword evidence="5" id="KW-0493">Microtubule</keyword>
<evidence type="ECO:0000313" key="13">
    <source>
        <dbReference type="Proteomes" id="UP001209878"/>
    </source>
</evidence>
<dbReference type="SUPFAM" id="SSF50998">
    <property type="entry name" value="Quinoprotein alcohol dehydrogenase-like"/>
    <property type="match status" value="2"/>
</dbReference>